<name>A0AAN9PKH1_CLITE</name>
<proteinExistence type="predicted"/>
<evidence type="ECO:0000313" key="2">
    <source>
        <dbReference type="Proteomes" id="UP001359559"/>
    </source>
</evidence>
<protein>
    <submittedName>
        <fullName evidence="1">Uncharacterized protein</fullName>
    </submittedName>
</protein>
<sequence length="133" mass="15018">MDDPSYTHVKDFVEVVEDLMDDINDESFPEVVEDSMDDTNDEDSFQVVQDSMDDTNDKESIEIVQDSMEDDDEANAGIMDSLDSIQGCSTNSSLRVTQDNNSHVVLNEDKRKKATGANYGIDLNKILEEVKWE</sequence>
<dbReference type="EMBL" id="JAYKXN010000003">
    <property type="protein sequence ID" value="KAK7301368.1"/>
    <property type="molecule type" value="Genomic_DNA"/>
</dbReference>
<gene>
    <name evidence="1" type="ORF">RJT34_12231</name>
</gene>
<dbReference type="AlphaFoldDB" id="A0AAN9PKH1"/>
<evidence type="ECO:0000313" key="1">
    <source>
        <dbReference type="EMBL" id="KAK7301368.1"/>
    </source>
</evidence>
<keyword evidence="2" id="KW-1185">Reference proteome</keyword>
<reference evidence="1 2" key="1">
    <citation type="submission" date="2024-01" db="EMBL/GenBank/DDBJ databases">
        <title>The genomes of 5 underutilized Papilionoideae crops provide insights into root nodulation and disease resistance.</title>
        <authorList>
            <person name="Yuan L."/>
        </authorList>
    </citation>
    <scope>NUCLEOTIDE SEQUENCE [LARGE SCALE GENOMIC DNA]</scope>
    <source>
        <strain evidence="1">LY-2023</strain>
        <tissue evidence="1">Leaf</tissue>
    </source>
</reference>
<accession>A0AAN9PKH1</accession>
<organism evidence="1 2">
    <name type="scientific">Clitoria ternatea</name>
    <name type="common">Butterfly pea</name>
    <dbReference type="NCBI Taxonomy" id="43366"/>
    <lineage>
        <taxon>Eukaryota</taxon>
        <taxon>Viridiplantae</taxon>
        <taxon>Streptophyta</taxon>
        <taxon>Embryophyta</taxon>
        <taxon>Tracheophyta</taxon>
        <taxon>Spermatophyta</taxon>
        <taxon>Magnoliopsida</taxon>
        <taxon>eudicotyledons</taxon>
        <taxon>Gunneridae</taxon>
        <taxon>Pentapetalae</taxon>
        <taxon>rosids</taxon>
        <taxon>fabids</taxon>
        <taxon>Fabales</taxon>
        <taxon>Fabaceae</taxon>
        <taxon>Papilionoideae</taxon>
        <taxon>50 kb inversion clade</taxon>
        <taxon>NPAAA clade</taxon>
        <taxon>indigoferoid/millettioid clade</taxon>
        <taxon>Phaseoleae</taxon>
        <taxon>Clitoria</taxon>
    </lineage>
</organism>
<comment type="caution">
    <text evidence="1">The sequence shown here is derived from an EMBL/GenBank/DDBJ whole genome shotgun (WGS) entry which is preliminary data.</text>
</comment>
<dbReference type="Proteomes" id="UP001359559">
    <property type="component" value="Unassembled WGS sequence"/>
</dbReference>